<dbReference type="Proteomes" id="UP001243844">
    <property type="component" value="Unassembled WGS sequence"/>
</dbReference>
<comment type="caution">
    <text evidence="1">The sequence shown here is derived from an EMBL/GenBank/DDBJ whole genome shotgun (WGS) entry which is preliminary data.</text>
</comment>
<dbReference type="RefSeq" id="WP_308974339.1">
    <property type="nucleotide sequence ID" value="NZ_JAVIDL010000013.1"/>
</dbReference>
<proteinExistence type="predicted"/>
<evidence type="ECO:0000313" key="1">
    <source>
        <dbReference type="EMBL" id="MDQ8935780.1"/>
    </source>
</evidence>
<accession>A0AAW8J7P9</accession>
<organism evidence="1 2">
    <name type="scientific">Acinetobacter rudis</name>
    <dbReference type="NCBI Taxonomy" id="632955"/>
    <lineage>
        <taxon>Bacteria</taxon>
        <taxon>Pseudomonadati</taxon>
        <taxon>Pseudomonadota</taxon>
        <taxon>Gammaproteobacteria</taxon>
        <taxon>Moraxellales</taxon>
        <taxon>Moraxellaceae</taxon>
        <taxon>Acinetobacter</taxon>
    </lineage>
</organism>
<reference evidence="1" key="1">
    <citation type="submission" date="2023-08" db="EMBL/GenBank/DDBJ databases">
        <title>Emergence of clinically-relevant ST2 carbapenem-resistant Acinetobacter baumannii strains in hospital sewages in Zhejiang, East of China.</title>
        <authorList>
            <person name="Kaichao C."/>
            <person name="Zhang R."/>
        </authorList>
    </citation>
    <scope>NUCLEOTIDE SEQUENCE</scope>
    <source>
        <strain evidence="1">M-RB-37</strain>
    </source>
</reference>
<evidence type="ECO:0000313" key="2">
    <source>
        <dbReference type="Proteomes" id="UP001243844"/>
    </source>
</evidence>
<protein>
    <submittedName>
        <fullName evidence="1">Uncharacterized protein</fullName>
    </submittedName>
</protein>
<dbReference type="EMBL" id="JAVIDL010000013">
    <property type="protein sequence ID" value="MDQ8935780.1"/>
    <property type="molecule type" value="Genomic_DNA"/>
</dbReference>
<sequence>MLDIYLTDVQNKVQFSDYPGEHPVKFILNFKKIFPSVMELLLPVLPEDENLDSMSWESTTHDFAIFQKLLQGWGVIELRLNALSQYKDRAYADALVKKANTKRQLFKKTQSKLSSIELDYLFMHEVHGLIDSDLIDLGEKFYLPILRGLWQDLVSEQVLYAKFDHVI</sequence>
<dbReference type="AlphaFoldDB" id="A0AAW8J7P9"/>
<name>A0AAW8J7P9_9GAMM</name>
<gene>
    <name evidence="1" type="ORF">RFH47_08560</name>
</gene>